<dbReference type="STRING" id="758825.SAMN02982985_02003"/>
<dbReference type="PANTHER" id="PTHR35868">
    <property type="entry name" value="DUF2804 DOMAIN-CONTAINING PROTEIN-RELATED"/>
    <property type="match status" value="1"/>
</dbReference>
<dbReference type="PANTHER" id="PTHR35868:SF4">
    <property type="entry name" value="DUF2804 DOMAIN-CONTAINING PROTEIN"/>
    <property type="match status" value="1"/>
</dbReference>
<dbReference type="RefSeq" id="WP_093387061.1">
    <property type="nucleotide sequence ID" value="NZ_FOTW01000009.1"/>
</dbReference>
<evidence type="ECO:0000313" key="2">
    <source>
        <dbReference type="Proteomes" id="UP000199470"/>
    </source>
</evidence>
<dbReference type="InterPro" id="IPR021243">
    <property type="entry name" value="DUF2804"/>
</dbReference>
<reference evidence="1 2" key="1">
    <citation type="submission" date="2016-10" db="EMBL/GenBank/DDBJ databases">
        <authorList>
            <person name="de Groot N.N."/>
        </authorList>
    </citation>
    <scope>NUCLEOTIDE SEQUENCE [LARGE SCALE GENOMIC DNA]</scope>
    <source>
        <strain evidence="1 2">ATCC 43154</strain>
    </source>
</reference>
<evidence type="ECO:0000313" key="1">
    <source>
        <dbReference type="EMBL" id="SFL91288.1"/>
    </source>
</evidence>
<accession>A0A1I4LJJ2</accession>
<dbReference type="OrthoDB" id="5413160at2"/>
<keyword evidence="2" id="KW-1185">Reference proteome</keyword>
<dbReference type="Pfam" id="PF10974">
    <property type="entry name" value="DUF2804"/>
    <property type="match status" value="1"/>
</dbReference>
<sequence length="343" mass="37412">MSIQQPASRHDEGPAALPAAPAGVIGADGLPRFGRYAGQVDGFDWAALAAPYARGALWRRFHHKRWHYVALATEHVFCAVAIVDVGWTSTAFAYAFDRDDADMMANFSQDGLPGISASLAGHAGGASRFRTRKSNIAIDSDGAGRHRLELRCDHVEIDAEFGPGAAPLLLAVGPIAGGAVHATQKSSGMPLTGQVRTWRDDYDLAGGVASYDYSNGLLARETAWRWASAHSLELGFNLQAGYFGANENALWLDGRIYPLGPAHFLYDASDPLARWHIFTEDDLLELHFTPDGARREDKNLLVAASRYLQPIGTFTGWVRSGPEQPKRMVHQLVGVTEDHHSRW</sequence>
<dbReference type="AlphaFoldDB" id="A0A1I4LJJ2"/>
<dbReference type="EMBL" id="FOTW01000009">
    <property type="protein sequence ID" value="SFL91288.1"/>
    <property type="molecule type" value="Genomic_DNA"/>
</dbReference>
<evidence type="ECO:0008006" key="3">
    <source>
        <dbReference type="Google" id="ProtNLM"/>
    </source>
</evidence>
<name>A0A1I4LJJ2_9BURK</name>
<organism evidence="1 2">
    <name type="scientific">Rugamonas rubra</name>
    <dbReference type="NCBI Taxonomy" id="758825"/>
    <lineage>
        <taxon>Bacteria</taxon>
        <taxon>Pseudomonadati</taxon>
        <taxon>Pseudomonadota</taxon>
        <taxon>Betaproteobacteria</taxon>
        <taxon>Burkholderiales</taxon>
        <taxon>Oxalobacteraceae</taxon>
        <taxon>Telluria group</taxon>
        <taxon>Rugamonas</taxon>
    </lineage>
</organism>
<protein>
    <recommendedName>
        <fullName evidence="3">DUF2804 domain-containing protein</fullName>
    </recommendedName>
</protein>
<dbReference type="Proteomes" id="UP000199470">
    <property type="component" value="Unassembled WGS sequence"/>
</dbReference>
<gene>
    <name evidence="1" type="ORF">SAMN02982985_02003</name>
</gene>
<proteinExistence type="predicted"/>